<organism evidence="20">
    <name type="scientific">hydrothermal vent metagenome</name>
    <dbReference type="NCBI Taxonomy" id="652676"/>
    <lineage>
        <taxon>unclassified sequences</taxon>
        <taxon>metagenomes</taxon>
        <taxon>ecological metagenomes</taxon>
    </lineage>
</organism>
<dbReference type="InterPro" id="IPR030960">
    <property type="entry name" value="DHQS/DOIS_N"/>
</dbReference>
<sequence>MKEIRVELAERSYGISIGSGILERIGEKFRKYEFSPKTALVSNPTVFGLYGEAVVNSLRSEGYDVSTILIPDGEEYKDFLWAYHILSELLKVGLDRKSAILALGGGVIGDITGFAASTYMRGIAYMQLPTTLLAQVDSSVGGKTGVNHYLGKNMIGTFYQPRLVWIDVDTLKTLPKREFLAGMAEVIKYGVIWDGEFFNYLRTNRERILALDPECLAYIIGCSCEIKADVVSRDEREEGLRAILNYGHTIGHAIETVTGYRRYLHGEAVAIGMVYEAGLSESLGFLEKGKAAEIKALIDSYGLPVSTDTTLDPAPMLAAMAIDKKTVAGRLRFVLPEDIGRVRIETGVEADVIKDVIERKF</sequence>
<dbReference type="NCBIfam" id="TIGR01357">
    <property type="entry name" value="aroB"/>
    <property type="match status" value="1"/>
</dbReference>
<dbReference type="PANTHER" id="PTHR43622:SF7">
    <property type="entry name" value="3-DEHYDROQUINATE SYNTHASE, CHLOROPLASTIC"/>
    <property type="match status" value="1"/>
</dbReference>
<dbReference type="GO" id="GO:0008652">
    <property type="term" value="P:amino acid biosynthetic process"/>
    <property type="evidence" value="ECO:0007669"/>
    <property type="project" value="UniProtKB-KW"/>
</dbReference>
<evidence type="ECO:0000256" key="15">
    <source>
        <dbReference type="ARBA" id="ARBA00023141"/>
    </source>
</evidence>
<accession>A0A3B1D1B4</accession>
<evidence type="ECO:0000256" key="12">
    <source>
        <dbReference type="ARBA" id="ARBA00022741"/>
    </source>
</evidence>
<dbReference type="GO" id="GO:0046872">
    <property type="term" value="F:metal ion binding"/>
    <property type="evidence" value="ECO:0007669"/>
    <property type="project" value="UniProtKB-KW"/>
</dbReference>
<evidence type="ECO:0000259" key="18">
    <source>
        <dbReference type="Pfam" id="PF01761"/>
    </source>
</evidence>
<dbReference type="HAMAP" id="MF_00110">
    <property type="entry name" value="DHQ_synthase"/>
    <property type="match status" value="1"/>
</dbReference>
<comment type="similarity">
    <text evidence="6">Belongs to the sugar phosphate cyclases superfamily. Dehydroquinate synthase family.</text>
</comment>
<dbReference type="CDD" id="cd08195">
    <property type="entry name" value="DHQS"/>
    <property type="match status" value="1"/>
</dbReference>
<dbReference type="EMBL" id="UOGH01000169">
    <property type="protein sequence ID" value="VAX30583.1"/>
    <property type="molecule type" value="Genomic_DNA"/>
</dbReference>
<evidence type="ECO:0000256" key="4">
    <source>
        <dbReference type="ARBA" id="ARBA00004496"/>
    </source>
</evidence>
<gene>
    <name evidence="20" type="ORF">MNBD_NITROSPIRAE02-393</name>
</gene>
<dbReference type="GO" id="GO:0009073">
    <property type="term" value="P:aromatic amino acid family biosynthetic process"/>
    <property type="evidence" value="ECO:0007669"/>
    <property type="project" value="UniProtKB-KW"/>
</dbReference>
<evidence type="ECO:0000256" key="11">
    <source>
        <dbReference type="ARBA" id="ARBA00022723"/>
    </source>
</evidence>
<dbReference type="AlphaFoldDB" id="A0A3B1D1B4"/>
<protein>
    <recommendedName>
        <fullName evidence="8">3-dehydroquinate synthase</fullName>
        <ecNumber evidence="7">4.2.3.4</ecNumber>
    </recommendedName>
</protein>
<feature type="domain" description="3-dehydroquinate synthase N-terminal" evidence="18">
    <location>
        <begin position="68"/>
        <end position="180"/>
    </location>
</feature>
<evidence type="ECO:0000256" key="5">
    <source>
        <dbReference type="ARBA" id="ARBA00004661"/>
    </source>
</evidence>
<evidence type="ECO:0000256" key="7">
    <source>
        <dbReference type="ARBA" id="ARBA00013031"/>
    </source>
</evidence>
<name>A0A3B1D1B4_9ZZZZ</name>
<evidence type="ECO:0000256" key="16">
    <source>
        <dbReference type="ARBA" id="ARBA00023239"/>
    </source>
</evidence>
<keyword evidence="14" id="KW-0520">NAD</keyword>
<evidence type="ECO:0000256" key="13">
    <source>
        <dbReference type="ARBA" id="ARBA00022833"/>
    </source>
</evidence>
<comment type="pathway">
    <text evidence="5">Metabolic intermediate biosynthesis; chorismate biosynthesis; chorismate from D-erythrose 4-phosphate and phosphoenolpyruvate: step 2/7.</text>
</comment>
<dbReference type="PANTHER" id="PTHR43622">
    <property type="entry name" value="3-DEHYDROQUINATE SYNTHASE"/>
    <property type="match status" value="1"/>
</dbReference>
<evidence type="ECO:0000256" key="1">
    <source>
        <dbReference type="ARBA" id="ARBA00001393"/>
    </source>
</evidence>
<keyword evidence="17" id="KW-0170">Cobalt</keyword>
<evidence type="ECO:0000256" key="9">
    <source>
        <dbReference type="ARBA" id="ARBA00022490"/>
    </source>
</evidence>
<keyword evidence="15" id="KW-0057">Aromatic amino acid biosynthesis</keyword>
<keyword evidence="12" id="KW-0547">Nucleotide-binding</keyword>
<dbReference type="GO" id="GO:0003856">
    <property type="term" value="F:3-dehydroquinate synthase activity"/>
    <property type="evidence" value="ECO:0007669"/>
    <property type="project" value="UniProtKB-EC"/>
</dbReference>
<evidence type="ECO:0000256" key="2">
    <source>
        <dbReference type="ARBA" id="ARBA00001911"/>
    </source>
</evidence>
<dbReference type="PIRSF" id="PIRSF001455">
    <property type="entry name" value="DHQ_synth"/>
    <property type="match status" value="1"/>
</dbReference>
<proteinExistence type="inferred from homology"/>
<feature type="domain" description="3-dehydroquinate synthase C-terminal" evidence="19">
    <location>
        <begin position="182"/>
        <end position="326"/>
    </location>
</feature>
<comment type="cofactor">
    <cofactor evidence="2">
        <name>NAD(+)</name>
        <dbReference type="ChEBI" id="CHEBI:57540"/>
    </cofactor>
</comment>
<dbReference type="FunFam" id="3.40.50.1970:FF:000001">
    <property type="entry name" value="3-dehydroquinate synthase"/>
    <property type="match status" value="1"/>
</dbReference>
<dbReference type="Gene3D" id="3.40.50.1970">
    <property type="match status" value="1"/>
</dbReference>
<dbReference type="SUPFAM" id="SSF56796">
    <property type="entry name" value="Dehydroquinate synthase-like"/>
    <property type="match status" value="1"/>
</dbReference>
<evidence type="ECO:0000256" key="17">
    <source>
        <dbReference type="ARBA" id="ARBA00023285"/>
    </source>
</evidence>
<keyword evidence="11" id="KW-0479">Metal-binding</keyword>
<dbReference type="InterPro" id="IPR050071">
    <property type="entry name" value="Dehydroquinate_synthase"/>
</dbReference>
<comment type="cofactor">
    <cofactor evidence="3">
        <name>Co(2+)</name>
        <dbReference type="ChEBI" id="CHEBI:48828"/>
    </cofactor>
</comment>
<evidence type="ECO:0000313" key="20">
    <source>
        <dbReference type="EMBL" id="VAX30583.1"/>
    </source>
</evidence>
<keyword evidence="9" id="KW-0963">Cytoplasm</keyword>
<dbReference type="EC" id="4.2.3.4" evidence="7"/>
<reference evidence="20" key="1">
    <citation type="submission" date="2018-06" db="EMBL/GenBank/DDBJ databases">
        <authorList>
            <person name="Zhirakovskaya E."/>
        </authorList>
    </citation>
    <scope>NUCLEOTIDE SEQUENCE</scope>
</reference>
<keyword evidence="13" id="KW-0862">Zinc</keyword>
<keyword evidence="10" id="KW-0028">Amino-acid biosynthesis</keyword>
<dbReference type="Pfam" id="PF24621">
    <property type="entry name" value="DHQS_C"/>
    <property type="match status" value="1"/>
</dbReference>
<evidence type="ECO:0000256" key="8">
    <source>
        <dbReference type="ARBA" id="ARBA00017684"/>
    </source>
</evidence>
<comment type="subcellular location">
    <subcellularLocation>
        <location evidence="4">Cytoplasm</location>
    </subcellularLocation>
</comment>
<dbReference type="Pfam" id="PF01761">
    <property type="entry name" value="DHQ_synthase"/>
    <property type="match status" value="1"/>
</dbReference>
<evidence type="ECO:0000256" key="3">
    <source>
        <dbReference type="ARBA" id="ARBA00001941"/>
    </source>
</evidence>
<evidence type="ECO:0000256" key="14">
    <source>
        <dbReference type="ARBA" id="ARBA00023027"/>
    </source>
</evidence>
<dbReference type="InterPro" id="IPR030963">
    <property type="entry name" value="DHQ_synth_fam"/>
</dbReference>
<evidence type="ECO:0000256" key="6">
    <source>
        <dbReference type="ARBA" id="ARBA00005412"/>
    </source>
</evidence>
<dbReference type="GO" id="GO:0005737">
    <property type="term" value="C:cytoplasm"/>
    <property type="evidence" value="ECO:0007669"/>
    <property type="project" value="UniProtKB-SubCell"/>
</dbReference>
<evidence type="ECO:0000256" key="10">
    <source>
        <dbReference type="ARBA" id="ARBA00022605"/>
    </source>
</evidence>
<keyword evidence="16 20" id="KW-0456">Lyase</keyword>
<dbReference type="InterPro" id="IPR016037">
    <property type="entry name" value="DHQ_synth_AroB"/>
</dbReference>
<dbReference type="GO" id="GO:0000166">
    <property type="term" value="F:nucleotide binding"/>
    <property type="evidence" value="ECO:0007669"/>
    <property type="project" value="UniProtKB-KW"/>
</dbReference>
<evidence type="ECO:0000259" key="19">
    <source>
        <dbReference type="Pfam" id="PF24621"/>
    </source>
</evidence>
<dbReference type="InterPro" id="IPR056179">
    <property type="entry name" value="DHQS_C"/>
</dbReference>
<dbReference type="Gene3D" id="1.20.1090.10">
    <property type="entry name" value="Dehydroquinate synthase-like - alpha domain"/>
    <property type="match status" value="1"/>
</dbReference>
<comment type="catalytic activity">
    <reaction evidence="1">
        <text>7-phospho-2-dehydro-3-deoxy-D-arabino-heptonate = 3-dehydroquinate + phosphate</text>
        <dbReference type="Rhea" id="RHEA:21968"/>
        <dbReference type="ChEBI" id="CHEBI:32364"/>
        <dbReference type="ChEBI" id="CHEBI:43474"/>
        <dbReference type="ChEBI" id="CHEBI:58394"/>
        <dbReference type="EC" id="4.2.3.4"/>
    </reaction>
</comment>